<feature type="region of interest" description="Disordered" evidence="1">
    <location>
        <begin position="600"/>
        <end position="620"/>
    </location>
</feature>
<dbReference type="RefSeq" id="WP_133881263.1">
    <property type="nucleotide sequence ID" value="NZ_SOBT01000008.1"/>
</dbReference>
<keyword evidence="4" id="KW-1185">Reference proteome</keyword>
<evidence type="ECO:0000313" key="4">
    <source>
        <dbReference type="Proteomes" id="UP000295341"/>
    </source>
</evidence>
<feature type="region of interest" description="Disordered" evidence="1">
    <location>
        <begin position="73"/>
        <end position="94"/>
    </location>
</feature>
<reference evidence="3 4" key="1">
    <citation type="submission" date="2019-03" db="EMBL/GenBank/DDBJ databases">
        <title>Genomic Encyclopedia of Type Strains, Phase IV (KMG-IV): sequencing the most valuable type-strain genomes for metagenomic binning, comparative biology and taxonomic classification.</title>
        <authorList>
            <person name="Goeker M."/>
        </authorList>
    </citation>
    <scope>NUCLEOTIDE SEQUENCE [LARGE SCALE GENOMIC DNA]</scope>
    <source>
        <strain evidence="3 4">DSM 26377</strain>
    </source>
</reference>
<comment type="caution">
    <text evidence="3">The sequence shown here is derived from an EMBL/GenBank/DDBJ whole genome shotgun (WGS) entry which is preliminary data.</text>
</comment>
<evidence type="ECO:0000313" key="3">
    <source>
        <dbReference type="EMBL" id="TDU32783.1"/>
    </source>
</evidence>
<keyword evidence="2" id="KW-0732">Signal</keyword>
<dbReference type="AlphaFoldDB" id="A0A4R7PEX5"/>
<name>A0A4R7PEX5_9GAMM</name>
<evidence type="ECO:0000256" key="1">
    <source>
        <dbReference type="SAM" id="MobiDB-lite"/>
    </source>
</evidence>
<sequence length="708" mass="77348">MKRVDGKLRRSLYALAIASAFAAGPAMSQEGGAEPSSGGGDFGGGGDGGGGGGFFSDMGFAFSGFVRFDSAFHTDSDENPNNQRTNPFNGKTTGRSAFPANGTGALNTLPGVGATLGVPLVGQALQNAVNNLITAAPGVPSTATRNTPRGHNDWNLNQLRGKFDLGVTFSSNVQMYSSIRTIYDFGNYDEFKRSDTLDYAGNPSNPDGFNQRKVRYFEYDDYKDGGKSCLNYLEICGDNYMADFTSLYLDITAGPVLIRAGQQQIAWGQALFFRIFDVPNGLDLRRHLILDDALEEYADERVAAPGVRVTWQATDQWEADAYAQMFTPTIYPTPNTPYNVIPSQFSVHETWSDEHRGEDFNYGLRLRGNFGNWGLQFIATQRYNHEGTFRWVESGVVRDLPGLPGTGSIMAGTPLEADPTGVWSANEWFTYAGQVRLDGVEGLNTLVREFQPFTGLLTGSEVGDNITAAARELDLFFGVGGGLAALNTNGGGLRGHIIHEYHKEEIYGAGASYVVEAEPGSLLDQLIINVETSYIPERKFTEKSLSRNFIESDESVTDLVMEKYHRWFDDFPATYMVFQAIHKSDSNLFGQHLGCQGGTGGDPGTEAAATNRKTKQCTDEKKGGSTDVVLAFLQPFPNYIYRLSGAALLDVDGGLLVQGGFRWSPGNNMTFDFIYNYIDGDLYGDPNSNALQNIGWADEFVIRAAYQF</sequence>
<dbReference type="Proteomes" id="UP000295341">
    <property type="component" value="Unassembled WGS sequence"/>
</dbReference>
<feature type="compositionally biased region" description="Polar residues" evidence="1">
    <location>
        <begin position="79"/>
        <end position="94"/>
    </location>
</feature>
<accession>A0A4R7PEX5</accession>
<feature type="compositionally biased region" description="Gly residues" evidence="1">
    <location>
        <begin position="37"/>
        <end position="48"/>
    </location>
</feature>
<organism evidence="3 4">
    <name type="scientific">Panacagrimonas perspica</name>
    <dbReference type="NCBI Taxonomy" id="381431"/>
    <lineage>
        <taxon>Bacteria</taxon>
        <taxon>Pseudomonadati</taxon>
        <taxon>Pseudomonadota</taxon>
        <taxon>Gammaproteobacteria</taxon>
        <taxon>Nevskiales</taxon>
        <taxon>Nevskiaceae</taxon>
        <taxon>Panacagrimonas</taxon>
    </lineage>
</organism>
<feature type="signal peptide" evidence="2">
    <location>
        <begin position="1"/>
        <end position="22"/>
    </location>
</feature>
<dbReference type="InterPro" id="IPR010727">
    <property type="entry name" value="DUF1302"/>
</dbReference>
<dbReference type="Pfam" id="PF06980">
    <property type="entry name" value="DUF1302"/>
    <property type="match status" value="1"/>
</dbReference>
<gene>
    <name evidence="3" type="ORF">DFR24_2187</name>
</gene>
<evidence type="ECO:0000256" key="2">
    <source>
        <dbReference type="SAM" id="SignalP"/>
    </source>
</evidence>
<dbReference type="EMBL" id="SOBT01000008">
    <property type="protein sequence ID" value="TDU32783.1"/>
    <property type="molecule type" value="Genomic_DNA"/>
</dbReference>
<feature type="region of interest" description="Disordered" evidence="1">
    <location>
        <begin position="27"/>
        <end position="48"/>
    </location>
</feature>
<evidence type="ECO:0008006" key="5">
    <source>
        <dbReference type="Google" id="ProtNLM"/>
    </source>
</evidence>
<feature type="chain" id="PRO_5020270051" description="DUF1302 family protein" evidence="2">
    <location>
        <begin position="23"/>
        <end position="708"/>
    </location>
</feature>
<proteinExistence type="predicted"/>
<protein>
    <recommendedName>
        <fullName evidence="5">DUF1302 family protein</fullName>
    </recommendedName>
</protein>